<name>A0A8J3UXW4_9ACTN</name>
<keyword evidence="3" id="KW-1185">Reference proteome</keyword>
<evidence type="ECO:0000259" key="1">
    <source>
        <dbReference type="PROSITE" id="PS51186"/>
    </source>
</evidence>
<accession>A0A8J3UXW4</accession>
<dbReference type="Proteomes" id="UP000605992">
    <property type="component" value="Unassembled WGS sequence"/>
</dbReference>
<gene>
    <name evidence="2" type="ORF">Pth03_10340</name>
</gene>
<dbReference type="RefSeq" id="WP_203942948.1">
    <property type="nucleotide sequence ID" value="NZ_BOOR01000007.1"/>
</dbReference>
<dbReference type="EMBL" id="BOOR01000007">
    <property type="protein sequence ID" value="GII52645.1"/>
    <property type="molecule type" value="Genomic_DNA"/>
</dbReference>
<evidence type="ECO:0000313" key="2">
    <source>
        <dbReference type="EMBL" id="GII52645.1"/>
    </source>
</evidence>
<dbReference type="SUPFAM" id="SSF55729">
    <property type="entry name" value="Acyl-CoA N-acyltransferases (Nat)"/>
    <property type="match status" value="1"/>
</dbReference>
<dbReference type="InterPro" id="IPR016181">
    <property type="entry name" value="Acyl_CoA_acyltransferase"/>
</dbReference>
<dbReference type="PROSITE" id="PS51186">
    <property type="entry name" value="GNAT"/>
    <property type="match status" value="1"/>
</dbReference>
<reference evidence="2" key="1">
    <citation type="submission" date="2021-01" db="EMBL/GenBank/DDBJ databases">
        <title>Whole genome shotgun sequence of Planotetraspora thailandica NBRC 104271.</title>
        <authorList>
            <person name="Komaki H."/>
            <person name="Tamura T."/>
        </authorList>
    </citation>
    <scope>NUCLEOTIDE SEQUENCE</scope>
    <source>
        <strain evidence="2">NBRC 104271</strain>
    </source>
</reference>
<dbReference type="GO" id="GO:0016747">
    <property type="term" value="F:acyltransferase activity, transferring groups other than amino-acyl groups"/>
    <property type="evidence" value="ECO:0007669"/>
    <property type="project" value="InterPro"/>
</dbReference>
<dbReference type="Gene3D" id="3.40.630.30">
    <property type="match status" value="1"/>
</dbReference>
<feature type="domain" description="N-acetyltransferase" evidence="1">
    <location>
        <begin position="134"/>
        <end position="276"/>
    </location>
</feature>
<protein>
    <recommendedName>
        <fullName evidence="1">N-acetyltransferase domain-containing protein</fullName>
    </recommendedName>
</protein>
<dbReference type="AlphaFoldDB" id="A0A8J3UXW4"/>
<proteinExistence type="predicted"/>
<comment type="caution">
    <text evidence="2">The sequence shown here is derived from an EMBL/GenBank/DDBJ whole genome shotgun (WGS) entry which is preliminary data.</text>
</comment>
<dbReference type="InterPro" id="IPR000182">
    <property type="entry name" value="GNAT_dom"/>
</dbReference>
<organism evidence="2 3">
    <name type="scientific">Planotetraspora thailandica</name>
    <dbReference type="NCBI Taxonomy" id="487172"/>
    <lineage>
        <taxon>Bacteria</taxon>
        <taxon>Bacillati</taxon>
        <taxon>Actinomycetota</taxon>
        <taxon>Actinomycetes</taxon>
        <taxon>Streptosporangiales</taxon>
        <taxon>Streptosporangiaceae</taxon>
        <taxon>Planotetraspora</taxon>
    </lineage>
</organism>
<sequence>MSHEQLTALAESAEAEFMYQYESNVPPSTASALGITTSRIGGGVAMSMRHDPTGYWSKALGFGFDEPVTDDLIGRVLDFYRSEGSKGAVIQIAPSVLPPNWPEIARTHGLQPGGHIAKLGAPIEAVVPAGETRLRIEPVGAGDARMWASAILKAFGMPEEGIAEMLVASVGHPHFRPYAAWEGDQIIGGGNLYVHGEVGSLNTGSTLPDHRNRGAQSALIAARAKEAASAGCRWLVAETGQPSDGESNPSLNNMLRAGLQQLYTRQNWIWRPGDTS</sequence>
<dbReference type="Pfam" id="PF00583">
    <property type="entry name" value="Acetyltransf_1"/>
    <property type="match status" value="1"/>
</dbReference>
<evidence type="ECO:0000313" key="3">
    <source>
        <dbReference type="Proteomes" id="UP000605992"/>
    </source>
</evidence>